<protein>
    <submittedName>
        <fullName evidence="3">Aliphatic sulfonate ABC transporter substrate-binding protein</fullName>
    </submittedName>
</protein>
<proteinExistence type="predicted"/>
<dbReference type="PANTHER" id="PTHR30024:SF48">
    <property type="entry name" value="ABC TRANSPORTER SUBSTRATE-BINDING PROTEIN"/>
    <property type="match status" value="1"/>
</dbReference>
<dbReference type="PROSITE" id="PS51318">
    <property type="entry name" value="TAT"/>
    <property type="match status" value="1"/>
</dbReference>
<sequence>MNIDLHRRRFIQHSALLGLAAGMAPALANTPKALRVWRYKGQAASFLGDAGQAATPYPVEWVDIPGGAMVLEAFASASLDYAFMSPVLPLFASAAGNPLVLIASYQGEQNRSGVIVKRGSGIRSITDLKGKRISFVRATDTHYLVLNLLRDNGLSLDDIQARAMPARDALIAFQNGHLDAIVAGGIGALQALTQMDGELLADASRYQCGNYLIATSAKVLAQPGKQAQIADFLERERATWDWVERNPDAWAARNEALTGISRSLYLQQFDQRQRPCRLLPVSDEDIAAQQRIADLFHDSGLLRQPVTVRDFWDRRFSSLLSGQGSAAA</sequence>
<evidence type="ECO:0000313" key="4">
    <source>
        <dbReference type="Proteomes" id="UP000077752"/>
    </source>
</evidence>
<dbReference type="Proteomes" id="UP000077752">
    <property type="component" value="Unassembled WGS sequence"/>
</dbReference>
<keyword evidence="1" id="KW-0732">Signal</keyword>
<dbReference type="RefSeq" id="WP_064304292.1">
    <property type="nucleotide sequence ID" value="NZ_LUCV01000040.1"/>
</dbReference>
<name>A0A177SDA4_PSEPU</name>
<dbReference type="SUPFAM" id="SSF53850">
    <property type="entry name" value="Periplasmic binding protein-like II"/>
    <property type="match status" value="1"/>
</dbReference>
<dbReference type="Pfam" id="PF09084">
    <property type="entry name" value="NMT1"/>
    <property type="match status" value="1"/>
</dbReference>
<comment type="caution">
    <text evidence="3">The sequence shown here is derived from an EMBL/GenBank/DDBJ whole genome shotgun (WGS) entry which is preliminary data.</text>
</comment>
<feature type="chain" id="PRO_5008073461" evidence="1">
    <location>
        <begin position="29"/>
        <end position="328"/>
    </location>
</feature>
<evidence type="ECO:0000256" key="1">
    <source>
        <dbReference type="SAM" id="SignalP"/>
    </source>
</evidence>
<dbReference type="Gene3D" id="3.40.190.10">
    <property type="entry name" value="Periplasmic binding protein-like II"/>
    <property type="match status" value="2"/>
</dbReference>
<dbReference type="EMBL" id="LUCV01000040">
    <property type="protein sequence ID" value="OAI86468.1"/>
    <property type="molecule type" value="Genomic_DNA"/>
</dbReference>
<evidence type="ECO:0000313" key="3">
    <source>
        <dbReference type="EMBL" id="OAI86468.1"/>
    </source>
</evidence>
<dbReference type="InterPro" id="IPR006311">
    <property type="entry name" value="TAT_signal"/>
</dbReference>
<dbReference type="AlphaFoldDB" id="A0A177SDA4"/>
<evidence type="ECO:0000259" key="2">
    <source>
        <dbReference type="Pfam" id="PF09084"/>
    </source>
</evidence>
<gene>
    <name evidence="3" type="ORF">AYO28_01885</name>
</gene>
<dbReference type="PANTHER" id="PTHR30024">
    <property type="entry name" value="ALIPHATIC SULFONATES-BINDING PROTEIN-RELATED"/>
    <property type="match status" value="1"/>
</dbReference>
<feature type="domain" description="SsuA/THI5-like" evidence="2">
    <location>
        <begin position="67"/>
        <end position="248"/>
    </location>
</feature>
<feature type="signal peptide" evidence="1">
    <location>
        <begin position="1"/>
        <end position="28"/>
    </location>
</feature>
<accession>A0A177SDA4</accession>
<reference evidence="3 4" key="1">
    <citation type="submission" date="2016-03" db="EMBL/GenBank/DDBJ databases">
        <title>Draft Genome Assembly of Pseudomonas putida strain CBF10-2.</title>
        <authorList>
            <person name="Iyer R.S."/>
            <person name="Damania A."/>
        </authorList>
    </citation>
    <scope>NUCLEOTIDE SEQUENCE [LARGE SCALE GENOMIC DNA]</scope>
    <source>
        <strain evidence="3 4">CBF10-2</strain>
    </source>
</reference>
<dbReference type="InterPro" id="IPR015168">
    <property type="entry name" value="SsuA/THI5"/>
</dbReference>
<organism evidence="3 4">
    <name type="scientific">Pseudomonas putida</name>
    <name type="common">Arthrobacter siderocapsulatus</name>
    <dbReference type="NCBI Taxonomy" id="303"/>
    <lineage>
        <taxon>Bacteria</taxon>
        <taxon>Pseudomonadati</taxon>
        <taxon>Pseudomonadota</taxon>
        <taxon>Gammaproteobacteria</taxon>
        <taxon>Pseudomonadales</taxon>
        <taxon>Pseudomonadaceae</taxon>
        <taxon>Pseudomonas</taxon>
    </lineage>
</organism>